<sequence length="213" mass="21830">MDTVRKWIAVAAVVLLGGCASPAAGNDAVVATAYEGSSVPFDSLKAFVAERPVIATGTVTAVNDVAYEVPVDPNAEGNIPGEGPEVYGSISFKLDSVIKGDIKPGATLTIVYLSGKWNKEDKKGPRLGYTHDKLANVQKADSRLKSPTELAGTAFAIFAAPKPATVPVKAAGLYVAGIATVDASGQLKFAGPSPFVSKTNTPATLDDVKAALG</sequence>
<keyword evidence="1" id="KW-0732">Signal</keyword>
<comment type="caution">
    <text evidence="2">The sequence shown here is derived from an EMBL/GenBank/DDBJ whole genome shotgun (WGS) entry which is preliminary data.</text>
</comment>
<evidence type="ECO:0000313" key="2">
    <source>
        <dbReference type="EMBL" id="GAA1541946.1"/>
    </source>
</evidence>
<feature type="chain" id="PRO_5045549671" description="Lipoprotein" evidence="1">
    <location>
        <begin position="26"/>
        <end position="213"/>
    </location>
</feature>
<reference evidence="3" key="1">
    <citation type="journal article" date="2019" name="Int. J. Syst. Evol. Microbiol.">
        <title>The Global Catalogue of Microorganisms (GCM) 10K type strain sequencing project: providing services to taxonomists for standard genome sequencing and annotation.</title>
        <authorList>
            <consortium name="The Broad Institute Genomics Platform"/>
            <consortium name="The Broad Institute Genome Sequencing Center for Infectious Disease"/>
            <person name="Wu L."/>
            <person name="Ma J."/>
        </authorList>
    </citation>
    <scope>NUCLEOTIDE SEQUENCE [LARGE SCALE GENOMIC DNA]</scope>
    <source>
        <strain evidence="3">JCM 15933</strain>
    </source>
</reference>
<keyword evidence="3" id="KW-1185">Reference proteome</keyword>
<gene>
    <name evidence="2" type="ORF">GCM10009827_071800</name>
</gene>
<evidence type="ECO:0000313" key="3">
    <source>
        <dbReference type="Proteomes" id="UP001501470"/>
    </source>
</evidence>
<dbReference type="Proteomes" id="UP001501470">
    <property type="component" value="Unassembled WGS sequence"/>
</dbReference>
<dbReference type="PROSITE" id="PS51257">
    <property type="entry name" value="PROKAR_LIPOPROTEIN"/>
    <property type="match status" value="1"/>
</dbReference>
<proteinExistence type="predicted"/>
<feature type="signal peptide" evidence="1">
    <location>
        <begin position="1"/>
        <end position="25"/>
    </location>
</feature>
<evidence type="ECO:0008006" key="4">
    <source>
        <dbReference type="Google" id="ProtNLM"/>
    </source>
</evidence>
<dbReference type="EMBL" id="BAAAQD010000016">
    <property type="protein sequence ID" value="GAA1541946.1"/>
    <property type="molecule type" value="Genomic_DNA"/>
</dbReference>
<evidence type="ECO:0000256" key="1">
    <source>
        <dbReference type="SAM" id="SignalP"/>
    </source>
</evidence>
<organism evidence="2 3">
    <name type="scientific">Dactylosporangium maewongense</name>
    <dbReference type="NCBI Taxonomy" id="634393"/>
    <lineage>
        <taxon>Bacteria</taxon>
        <taxon>Bacillati</taxon>
        <taxon>Actinomycetota</taxon>
        <taxon>Actinomycetes</taxon>
        <taxon>Micromonosporales</taxon>
        <taxon>Micromonosporaceae</taxon>
        <taxon>Dactylosporangium</taxon>
    </lineage>
</organism>
<protein>
    <recommendedName>
        <fullName evidence="4">Lipoprotein</fullName>
    </recommendedName>
</protein>
<accession>A0ABP4MD55</accession>
<name>A0ABP4MD55_9ACTN</name>